<dbReference type="GO" id="GO:0051879">
    <property type="term" value="F:Hsp90 protein binding"/>
    <property type="evidence" value="ECO:0007669"/>
    <property type="project" value="InterPro"/>
</dbReference>
<proteinExistence type="inferred from homology"/>
<feature type="domain" description="Cns1/TTC4 wheel" evidence="6">
    <location>
        <begin position="250"/>
        <end position="372"/>
    </location>
</feature>
<evidence type="ECO:0000313" key="7">
    <source>
        <dbReference type="EMBL" id="CAE6435449.1"/>
    </source>
</evidence>
<dbReference type="GO" id="GO:0005829">
    <property type="term" value="C:cytosol"/>
    <property type="evidence" value="ECO:0007669"/>
    <property type="project" value="TreeGrafter"/>
</dbReference>
<comment type="caution">
    <text evidence="7">The sequence shown here is derived from an EMBL/GenBank/DDBJ whole genome shotgun (WGS) entry which is preliminary data.</text>
</comment>
<dbReference type="InterPro" id="IPR044059">
    <property type="entry name" value="Csn1/TTC4_wheel"/>
</dbReference>
<protein>
    <recommendedName>
        <fullName evidence="6">Cns1/TTC4 wheel domain-containing protein</fullName>
    </recommendedName>
</protein>
<evidence type="ECO:0000256" key="2">
    <source>
        <dbReference type="ARBA" id="ARBA00022803"/>
    </source>
</evidence>
<dbReference type="SUPFAM" id="SSF48452">
    <property type="entry name" value="TPR-like"/>
    <property type="match status" value="1"/>
</dbReference>
<dbReference type="GO" id="GO:0006457">
    <property type="term" value="P:protein folding"/>
    <property type="evidence" value="ECO:0007669"/>
    <property type="project" value="TreeGrafter"/>
</dbReference>
<name>A0A8H2XUE9_9AGAM</name>
<dbReference type="GO" id="GO:0005634">
    <property type="term" value="C:nucleus"/>
    <property type="evidence" value="ECO:0007669"/>
    <property type="project" value="TreeGrafter"/>
</dbReference>
<comment type="similarity">
    <text evidence="3">Belongs to the TTC4 family.</text>
</comment>
<dbReference type="PROSITE" id="PS50005">
    <property type="entry name" value="TPR"/>
    <property type="match status" value="1"/>
</dbReference>
<evidence type="ECO:0000256" key="5">
    <source>
        <dbReference type="SAM" id="Coils"/>
    </source>
</evidence>
<evidence type="ECO:0000313" key="8">
    <source>
        <dbReference type="Proteomes" id="UP000663840"/>
    </source>
</evidence>
<evidence type="ECO:0000256" key="1">
    <source>
        <dbReference type="ARBA" id="ARBA00022737"/>
    </source>
</evidence>
<dbReference type="CDD" id="cd21377">
    <property type="entry name" value="CTWD_Cns1-like"/>
    <property type="match status" value="1"/>
</dbReference>
<dbReference type="GO" id="GO:0030544">
    <property type="term" value="F:Hsp70 protein binding"/>
    <property type="evidence" value="ECO:0007669"/>
    <property type="project" value="TreeGrafter"/>
</dbReference>
<evidence type="ECO:0000259" key="6">
    <source>
        <dbReference type="Pfam" id="PF18972"/>
    </source>
</evidence>
<dbReference type="InterPro" id="IPR011990">
    <property type="entry name" value="TPR-like_helical_dom_sf"/>
</dbReference>
<keyword evidence="2 4" id="KW-0802">TPR repeat</keyword>
<dbReference type="InterPro" id="IPR019734">
    <property type="entry name" value="TPR_rpt"/>
</dbReference>
<dbReference type="PANTHER" id="PTHR46035">
    <property type="entry name" value="TETRATRICOPEPTIDE REPEAT PROTEIN 4"/>
    <property type="match status" value="1"/>
</dbReference>
<gene>
    <name evidence="7" type="ORF">RDB_LOCUS70590</name>
</gene>
<feature type="repeat" description="TPR" evidence="4">
    <location>
        <begin position="145"/>
        <end position="178"/>
    </location>
</feature>
<accession>A0A8H2XUE9</accession>
<reference evidence="7" key="1">
    <citation type="submission" date="2021-01" db="EMBL/GenBank/DDBJ databases">
        <authorList>
            <person name="Kaushik A."/>
        </authorList>
    </citation>
    <scope>NUCLEOTIDE SEQUENCE</scope>
    <source>
        <strain evidence="7">AG1-1A</strain>
    </source>
</reference>
<dbReference type="InterPro" id="IPR013105">
    <property type="entry name" value="TPR_2"/>
</dbReference>
<keyword evidence="5" id="KW-0175">Coiled coil</keyword>
<dbReference type="AlphaFoldDB" id="A0A8H2XUE9"/>
<dbReference type="Pfam" id="PF18972">
    <property type="entry name" value="Wheel"/>
    <property type="match status" value="1"/>
</dbReference>
<dbReference type="EMBL" id="CAJMWR010001834">
    <property type="protein sequence ID" value="CAE6435449.1"/>
    <property type="molecule type" value="Genomic_DNA"/>
</dbReference>
<dbReference type="Gene3D" id="1.25.40.10">
    <property type="entry name" value="Tetratricopeptide repeat domain"/>
    <property type="match status" value="1"/>
</dbReference>
<dbReference type="Proteomes" id="UP000663840">
    <property type="component" value="Unassembled WGS sequence"/>
</dbReference>
<organism evidence="7 8">
    <name type="scientific">Rhizoctonia solani</name>
    <dbReference type="NCBI Taxonomy" id="456999"/>
    <lineage>
        <taxon>Eukaryota</taxon>
        <taxon>Fungi</taxon>
        <taxon>Dikarya</taxon>
        <taxon>Basidiomycota</taxon>
        <taxon>Agaricomycotina</taxon>
        <taxon>Agaricomycetes</taxon>
        <taxon>Cantharellales</taxon>
        <taxon>Ceratobasidiaceae</taxon>
        <taxon>Rhizoctonia</taxon>
    </lineage>
</organism>
<evidence type="ECO:0000256" key="4">
    <source>
        <dbReference type="PROSITE-ProRule" id="PRU00339"/>
    </source>
</evidence>
<evidence type="ECO:0000256" key="3">
    <source>
        <dbReference type="ARBA" id="ARBA00023602"/>
    </source>
</evidence>
<dbReference type="Pfam" id="PF07719">
    <property type="entry name" value="TPR_2"/>
    <property type="match status" value="1"/>
</dbReference>
<feature type="coiled-coil region" evidence="5">
    <location>
        <begin position="189"/>
        <end position="216"/>
    </location>
</feature>
<sequence length="383" mass="42325">MSAGPTPRQPVSLSTFDTTPLFMREAAVGTDRDAPEDDQNTLAALQSLIHEGDPEEVASNFKDQGNGYFKARRFREAMGFYTQGVEALTIQSIDGSPKTVEVQEKDRSLYNALLLNRAAANLELENFGKVLKDVKLVLETDPRSSKALFRAAKALVKLRRYEEALDACDRCLSFDPDNGGVTSIQVIAQKELNVEVNKARQKAEAEEKEKAKKAALSLALQHHGITVLKDNTDPEHLPFLDPPTPPYPTSAQLICRVVLVYPQYGQTDLIVRFSTEDTLGAHLDSILPDPETGSDVPFAPWDEKQEYISNKVNVYVKTRKGRVLRLGRNKILADICKTAKGKEGEDDGLVIGQGVVAFVVVPKGSLAEEKYLKSVKEERKDKA</sequence>
<dbReference type="SMART" id="SM00028">
    <property type="entry name" value="TPR"/>
    <property type="match status" value="3"/>
</dbReference>
<dbReference type="PANTHER" id="PTHR46035:SF1">
    <property type="entry name" value="TETRATRICOPEPTIDE REPEAT PROTEIN 4"/>
    <property type="match status" value="1"/>
</dbReference>
<keyword evidence="1" id="KW-0677">Repeat</keyword>